<gene>
    <name evidence="2" type="ordered locus">DSY2373</name>
</gene>
<evidence type="ECO:0008006" key="4">
    <source>
        <dbReference type="Google" id="ProtNLM"/>
    </source>
</evidence>
<reference evidence="2 3" key="1">
    <citation type="journal article" date="2006" name="J. Bacteriol.">
        <title>Complete genome sequence of the dehalorespiring bacterium Desulfitobacterium hafniense Y51 and comparison with Dehalococcoides ethenogenes 195.</title>
        <authorList>
            <person name="Nonaka H."/>
            <person name="Keresztes G."/>
            <person name="Shinoda Y."/>
            <person name="Ikenaga Y."/>
            <person name="Abe M."/>
            <person name="Naito K."/>
            <person name="Inatomi K."/>
            <person name="Furukawa K."/>
            <person name="Inui M."/>
            <person name="Yukawa H."/>
        </authorList>
    </citation>
    <scope>NUCLEOTIDE SEQUENCE [LARGE SCALE GENOMIC DNA]</scope>
    <source>
        <strain evidence="2 3">Y51</strain>
    </source>
</reference>
<feature type="transmembrane region" description="Helical" evidence="1">
    <location>
        <begin position="6"/>
        <end position="25"/>
    </location>
</feature>
<feature type="transmembrane region" description="Helical" evidence="1">
    <location>
        <begin position="37"/>
        <end position="55"/>
    </location>
</feature>
<keyword evidence="1" id="KW-1133">Transmembrane helix</keyword>
<dbReference type="InterPro" id="IPR025664">
    <property type="entry name" value="Spore_III_AC/AD"/>
</dbReference>
<organism evidence="2 3">
    <name type="scientific">Desulfitobacterium hafniense (strain Y51)</name>
    <dbReference type="NCBI Taxonomy" id="138119"/>
    <lineage>
        <taxon>Bacteria</taxon>
        <taxon>Bacillati</taxon>
        <taxon>Bacillota</taxon>
        <taxon>Clostridia</taxon>
        <taxon>Eubacteriales</taxon>
        <taxon>Desulfitobacteriaceae</taxon>
        <taxon>Desulfitobacterium</taxon>
    </lineage>
</organism>
<name>Q24UY0_DESHY</name>
<dbReference type="HOGENOM" id="CLU_194471_2_0_9"/>
<accession>Q24UY0</accession>
<dbReference type="AlphaFoldDB" id="Q24UY0"/>
<dbReference type="EMBL" id="AP008230">
    <property type="protein sequence ID" value="BAE84162.1"/>
    <property type="molecule type" value="Genomic_DNA"/>
</dbReference>
<dbReference type="Proteomes" id="UP000001946">
    <property type="component" value="Chromosome"/>
</dbReference>
<keyword evidence="3" id="KW-1185">Reference proteome</keyword>
<evidence type="ECO:0000313" key="3">
    <source>
        <dbReference type="Proteomes" id="UP000001946"/>
    </source>
</evidence>
<sequence length="68" mass="7518">MEIMDFYMVMKIAGIGLLVGVLVMVLEQANRKDIAQLTVLAGVVVVLYIVVQAVADLFSLVRSVFQIY</sequence>
<keyword evidence="1" id="KW-0812">Transmembrane</keyword>
<evidence type="ECO:0000313" key="2">
    <source>
        <dbReference type="EMBL" id="BAE84162.1"/>
    </source>
</evidence>
<evidence type="ECO:0000256" key="1">
    <source>
        <dbReference type="SAM" id="Phobius"/>
    </source>
</evidence>
<dbReference type="Pfam" id="PF06686">
    <property type="entry name" value="SpoIIIAC"/>
    <property type="match status" value="1"/>
</dbReference>
<protein>
    <recommendedName>
        <fullName evidence="4">Stage III sporulation protein AC</fullName>
    </recommendedName>
</protein>
<dbReference type="eggNOG" id="ENOG5032ZY3">
    <property type="taxonomic scope" value="Bacteria"/>
</dbReference>
<proteinExistence type="predicted"/>
<keyword evidence="1" id="KW-0472">Membrane</keyword>
<dbReference type="STRING" id="138119.DSY2373"/>
<dbReference type="KEGG" id="dsy:DSY2373"/>
<dbReference type="NCBIfam" id="TIGR02848">
    <property type="entry name" value="spore_III_AC"/>
    <property type="match status" value="1"/>
</dbReference>
<dbReference type="InterPro" id="IPR009570">
    <property type="entry name" value="Spore_III_AC"/>
</dbReference>